<protein>
    <submittedName>
        <fullName evidence="1">DNA-binding protein</fullName>
    </submittedName>
</protein>
<proteinExistence type="predicted"/>
<dbReference type="GO" id="GO:0003677">
    <property type="term" value="F:DNA binding"/>
    <property type="evidence" value="ECO:0007669"/>
    <property type="project" value="UniProtKB-KW"/>
</dbReference>
<evidence type="ECO:0000313" key="1">
    <source>
        <dbReference type="EMBL" id="MDV6237548.1"/>
    </source>
</evidence>
<dbReference type="Proteomes" id="UP000232122">
    <property type="component" value="Unassembled WGS sequence"/>
</dbReference>
<evidence type="ECO:0000313" key="3">
    <source>
        <dbReference type="Proteomes" id="UP000232122"/>
    </source>
</evidence>
<reference evidence="2" key="1">
    <citation type="submission" date="2017-07" db="EMBL/GenBank/DDBJ databases">
        <title>Leptospira spp. isolated from tropical soils.</title>
        <authorList>
            <person name="Thibeaux R."/>
            <person name="Iraola G."/>
            <person name="Ferres I."/>
            <person name="Bierque E."/>
            <person name="Girault D."/>
            <person name="Soupe-Gilbert M.-E."/>
            <person name="Picardeau M."/>
            <person name="Goarant C."/>
        </authorList>
    </citation>
    <scope>NUCLEOTIDE SEQUENCE [LARGE SCALE GENOMIC DNA]</scope>
    <source>
        <strain evidence="2">ATI7-C-A5</strain>
    </source>
</reference>
<organism evidence="2">
    <name type="scientific">Leptospira ellisii</name>
    <dbReference type="NCBI Taxonomy" id="2023197"/>
    <lineage>
        <taxon>Bacteria</taxon>
        <taxon>Pseudomonadati</taxon>
        <taxon>Spirochaetota</taxon>
        <taxon>Spirochaetia</taxon>
        <taxon>Leptospirales</taxon>
        <taxon>Leptospiraceae</taxon>
        <taxon>Leptospira</taxon>
    </lineage>
</organism>
<dbReference type="AlphaFoldDB" id="A0A2N0B4H3"/>
<comment type="caution">
    <text evidence="2">The sequence shown here is derived from an EMBL/GenBank/DDBJ whole genome shotgun (WGS) entry which is preliminary data.</text>
</comment>
<accession>A0A2N0B4H3</accession>
<keyword evidence="1" id="KW-0238">DNA-binding</keyword>
<reference evidence="1" key="3">
    <citation type="submission" date="2023-10" db="EMBL/GenBank/DDBJ databases">
        <authorList>
            <person name="Picardeau M."/>
            <person name="Thibeaux R."/>
        </authorList>
    </citation>
    <scope>NUCLEOTIDE SEQUENCE</scope>
    <source>
        <strain evidence="1">ATI7-C-A5</strain>
    </source>
</reference>
<dbReference type="OrthoDB" id="345148at2"/>
<dbReference type="EMBL" id="NPEF01000278">
    <property type="protein sequence ID" value="PJZ91452.1"/>
    <property type="molecule type" value="Genomic_DNA"/>
</dbReference>
<reference evidence="1 3" key="2">
    <citation type="journal article" date="2018" name="Microb. Genom.">
        <title>Deciphering the unexplored Leptospira diversity from soils uncovers genomic evolution to virulence.</title>
        <authorList>
            <person name="Thibeaux R."/>
            <person name="Iraola G."/>
            <person name="Ferres I."/>
            <person name="Bierque E."/>
            <person name="Girault D."/>
            <person name="Soupe-Gilbert M.E."/>
            <person name="Picardeau M."/>
            <person name="Goarant C."/>
        </authorList>
    </citation>
    <scope>NUCLEOTIDE SEQUENCE [LARGE SCALE GENOMIC DNA]</scope>
    <source>
        <strain evidence="1 3">ATI7-C-A5</strain>
    </source>
</reference>
<keyword evidence="3" id="KW-1185">Reference proteome</keyword>
<name>A0A2N0B4H3_9LEPT</name>
<dbReference type="RefSeq" id="WP_100746510.1">
    <property type="nucleotide sequence ID" value="NZ_NPEF02000026.1"/>
</dbReference>
<accession>A0A2N0BM25</accession>
<sequence>MVEIKKATVISDVIECLDLSWAKTRLLSLITDLDIKGRATGHEGCYAKNKSLGSMLGLAETTVSKYIRELTREGYLVPGRFHGHHRVLNSTFYHAVLQERKAYNDHKSAKMVDDINVLACPVRAYEAGAYESTGPNPNNTSTHQINNKENNTFFSNEYFPKLIERSKTLIIEKCGKYDSVAEKEKSKAKLWFKMDSKIEPVLESIQRLIEIKQSEEFKNDFRFWGGIPVNIASAYTHKDAITNTYESLVRYRKSVKIKSEDNATTPLEAKNQSEKYKPTWEGFRHWAKSRLTFSTKEILNQVKVKIEGQRILIFGDLPDSVKIIITKYFSEEVNQRMEIKYFKEEKIAEDPSLKSSDEGEVKTDETIDHAWFMSELSNRLNGSKSKFVA</sequence>
<dbReference type="EMBL" id="NPEF02000026">
    <property type="protein sequence ID" value="MDV6237548.1"/>
    <property type="molecule type" value="Genomic_DNA"/>
</dbReference>
<gene>
    <name evidence="1" type="ORF">CH379_018095</name>
    <name evidence="2" type="ORF">CH379_18570</name>
</gene>
<evidence type="ECO:0000313" key="2">
    <source>
        <dbReference type="EMBL" id="PJZ91452.1"/>
    </source>
</evidence>